<name>A0ACC3MS63_9PEZI</name>
<gene>
    <name evidence="1" type="ORF">LTR37_015456</name>
</gene>
<reference evidence="1" key="1">
    <citation type="submission" date="2023-07" db="EMBL/GenBank/DDBJ databases">
        <title>Black Yeasts Isolated from many extreme environments.</title>
        <authorList>
            <person name="Coleine C."/>
            <person name="Stajich J.E."/>
            <person name="Selbmann L."/>
        </authorList>
    </citation>
    <scope>NUCLEOTIDE SEQUENCE</scope>
    <source>
        <strain evidence="1">CCFEE 5714</strain>
    </source>
</reference>
<organism evidence="1 2">
    <name type="scientific">Vermiconidia calcicola</name>
    <dbReference type="NCBI Taxonomy" id="1690605"/>
    <lineage>
        <taxon>Eukaryota</taxon>
        <taxon>Fungi</taxon>
        <taxon>Dikarya</taxon>
        <taxon>Ascomycota</taxon>
        <taxon>Pezizomycotina</taxon>
        <taxon>Dothideomycetes</taxon>
        <taxon>Dothideomycetidae</taxon>
        <taxon>Mycosphaerellales</taxon>
        <taxon>Extremaceae</taxon>
        <taxon>Vermiconidia</taxon>
    </lineage>
</organism>
<dbReference type="EMBL" id="JAUTXU010000173">
    <property type="protein sequence ID" value="KAK3701482.1"/>
    <property type="molecule type" value="Genomic_DNA"/>
</dbReference>
<proteinExistence type="predicted"/>
<accession>A0ACC3MS63</accession>
<evidence type="ECO:0000313" key="1">
    <source>
        <dbReference type="EMBL" id="KAK3701482.1"/>
    </source>
</evidence>
<protein>
    <submittedName>
        <fullName evidence="1">Uncharacterized protein</fullName>
    </submittedName>
</protein>
<evidence type="ECO:0000313" key="2">
    <source>
        <dbReference type="Proteomes" id="UP001281147"/>
    </source>
</evidence>
<keyword evidence="2" id="KW-1185">Reference proteome</keyword>
<dbReference type="Proteomes" id="UP001281147">
    <property type="component" value="Unassembled WGS sequence"/>
</dbReference>
<comment type="caution">
    <text evidence="1">The sequence shown here is derived from an EMBL/GenBank/DDBJ whole genome shotgun (WGS) entry which is preliminary data.</text>
</comment>
<sequence length="925" mass="102878">MEAAVRWSPHSTGDRKRFLIVDVADPSLTLNEVDSLSKKDISYHPVSRSGRVNNFGAFDWSRTNETIIALGLVSGSANLIRLRQDGQPADTLTQFRIKQQRKCNSIAFSTEDWLAVAVDKTRSDICLFIYDAKREHGSSNSPSEPVRRLCAAEVVSSVKFFPSQPMEIVASTQRQFIRLYDLRDGYSGTGGNVQASTRNVNNITIDPLDENYFASAGSTDDPSVTVWDKRWLSNSSGSSPSGAVFEFRPAVNHSVKTTVWSLQYSGQQRGRLAMCSSTGELNVIDMVEGKNAVLNSSDYLPANPYGGAGPWTTNRYVSETRVLEKPWHDPHHGRDSKKRIIAYDWVTNHDDISGPGQAILALRPNREVDVLRVPTTRPMANITPRDDLSIAFQDLSVTEPKSYTESMRPEAPSEQANGTNAEDIGPYAYADEEEGTPDSMVESLVCNRDSPRLRHILSASTIHRDRCLRGYLFNPTKNAQITAGNRPLERLWEIIFRFHHAASTASMTTQDYDLSYIGIAGLWSENIGPCPRRRLTTTPGKVEDAITALTASQDTPAFVGERTSYPSHRQLCLAVCGWCYTVDALESECHDLISRGLYYQAIVQAVLHDYKHIALNLLRTLIRSRTIQNIGLGALLAADEVNEEQREMCMWMAADTEDPALKALLTFLASGDWRDVMKTNYLHLGYRLALGLKYLNDTELSGFIQTETARAIKKGGLEGILLTGLGERAMDLFQTYITRTNDLQTAVLAMGFTCPLFVEDVRWGMWKETYFMQMQGWRCFVQRTKFTVQHNRMARTREGESLVEVPPAQVTLRCLNCQGSLGRNSAASSSTGTRIPNPPANAGTICPRCGRHMPRCGLCQLWLGTPDPATAKELLPSYKSDVMAKLITFCKRCGHGFHAHHAREWFAKFSVCPVVGCGCACGNGM</sequence>